<accession>A0AA35WMN6</accession>
<dbReference type="Proteomes" id="UP001174909">
    <property type="component" value="Unassembled WGS sequence"/>
</dbReference>
<organism evidence="2 3">
    <name type="scientific">Geodia barretti</name>
    <name type="common">Barrett's horny sponge</name>
    <dbReference type="NCBI Taxonomy" id="519541"/>
    <lineage>
        <taxon>Eukaryota</taxon>
        <taxon>Metazoa</taxon>
        <taxon>Porifera</taxon>
        <taxon>Demospongiae</taxon>
        <taxon>Heteroscleromorpha</taxon>
        <taxon>Tetractinellida</taxon>
        <taxon>Astrophorina</taxon>
        <taxon>Geodiidae</taxon>
        <taxon>Geodia</taxon>
    </lineage>
</organism>
<evidence type="ECO:0000313" key="3">
    <source>
        <dbReference type="Proteomes" id="UP001174909"/>
    </source>
</evidence>
<feature type="domain" description="LarA-like N-terminal" evidence="1">
    <location>
        <begin position="71"/>
        <end position="193"/>
    </location>
</feature>
<comment type="caution">
    <text evidence="2">The sequence shown here is derived from an EMBL/GenBank/DDBJ whole genome shotgun (WGS) entry which is preliminary data.</text>
</comment>
<dbReference type="AlphaFoldDB" id="A0AA35WMN6"/>
<sequence>MIATFHRYGGLNMALPRMVRIKQHFDAPVVADLPAAVRAELDQIGTASIIGKGDSVAIGGGSRGVANIAVVIKATADYLKDIGAKPFVVPAMGSHGGATAEGQRAVLEHYGVTEETVGAPVKATMEVVEIGQTADKLPVFLDTYAANADHIVPINRVKAHTDFRGTVESGTLKMLTIGFGKQHGANMYHRAFFTMV</sequence>
<protein>
    <recommendedName>
        <fullName evidence="1">LarA-like N-terminal domain-containing protein</fullName>
    </recommendedName>
</protein>
<dbReference type="Gene3D" id="3.40.50.11440">
    <property type="match status" value="1"/>
</dbReference>
<proteinExistence type="predicted"/>
<evidence type="ECO:0000259" key="1">
    <source>
        <dbReference type="Pfam" id="PF09861"/>
    </source>
</evidence>
<dbReference type="Pfam" id="PF09861">
    <property type="entry name" value="Lar_N"/>
    <property type="match status" value="1"/>
</dbReference>
<evidence type="ECO:0000313" key="2">
    <source>
        <dbReference type="EMBL" id="CAI8026004.1"/>
    </source>
</evidence>
<name>A0AA35WMN6_GEOBA</name>
<dbReference type="InterPro" id="IPR018657">
    <property type="entry name" value="LarA-like_N"/>
</dbReference>
<gene>
    <name evidence="2" type="ORF">GBAR_LOCUS14984</name>
</gene>
<reference evidence="2" key="1">
    <citation type="submission" date="2023-03" db="EMBL/GenBank/DDBJ databases">
        <authorList>
            <person name="Steffen K."/>
            <person name="Cardenas P."/>
        </authorList>
    </citation>
    <scope>NUCLEOTIDE SEQUENCE</scope>
</reference>
<keyword evidence="3" id="KW-1185">Reference proteome</keyword>
<dbReference type="GO" id="GO:0050043">
    <property type="term" value="F:lactate racemase activity"/>
    <property type="evidence" value="ECO:0007669"/>
    <property type="project" value="InterPro"/>
</dbReference>
<dbReference type="EMBL" id="CASHTH010002193">
    <property type="protein sequence ID" value="CAI8026004.1"/>
    <property type="molecule type" value="Genomic_DNA"/>
</dbReference>